<reference evidence="3 4" key="1">
    <citation type="submission" date="2019-08" db="EMBL/GenBank/DDBJ databases">
        <authorList>
            <person name="Vazquez-Campos X."/>
        </authorList>
    </citation>
    <scope>NUCLEOTIDE SEQUENCE [LARGE SCALE GENOMIC DNA]</scope>
    <source>
        <strain evidence="3">LFW-283_2</strain>
    </source>
</reference>
<dbReference type="SUPFAM" id="SSF56300">
    <property type="entry name" value="Metallo-dependent phosphatases"/>
    <property type="match status" value="1"/>
</dbReference>
<organism evidence="3 4">
    <name type="scientific">Candidatus Bilamarchaeum dharawalense</name>
    <dbReference type="NCBI Taxonomy" id="2885759"/>
    <lineage>
        <taxon>Archaea</taxon>
        <taxon>Candidatus Micrarchaeota</taxon>
        <taxon>Candidatus Micrarchaeia</taxon>
        <taxon>Candidatus Anstonellales</taxon>
        <taxon>Candidatus Bilamarchaeaceae</taxon>
        <taxon>Candidatus Bilamarchaeum</taxon>
    </lineage>
</organism>
<dbReference type="EMBL" id="CABMJJ010000011">
    <property type="protein sequence ID" value="VVC04782.1"/>
    <property type="molecule type" value="Genomic_DNA"/>
</dbReference>
<dbReference type="GO" id="GO:0016787">
    <property type="term" value="F:hydrolase activity"/>
    <property type="evidence" value="ECO:0007669"/>
    <property type="project" value="InterPro"/>
</dbReference>
<dbReference type="PANTHER" id="PTHR46546:SF4">
    <property type="entry name" value="SHEWANELLA-LIKE PROTEIN PHOSPHATASE 1"/>
    <property type="match status" value="1"/>
</dbReference>
<feature type="region of interest" description="Disordered" evidence="1">
    <location>
        <begin position="3169"/>
        <end position="3193"/>
    </location>
</feature>
<evidence type="ECO:0000259" key="2">
    <source>
        <dbReference type="Pfam" id="PF00149"/>
    </source>
</evidence>
<evidence type="ECO:0000256" key="1">
    <source>
        <dbReference type="SAM" id="MobiDB-lite"/>
    </source>
</evidence>
<sequence length="3193" mass="351890">MATRKIVGDGVESSGFIIKPPAGQGDELVGIIIVPKGQGKKVRAQLEASVDQATTEVIAGLDPNGGLVRSQRWVTNPRQLVEASIDISNPITVTRREDGTVVALHEDGSDAMVLHPESGRTGFLATQVTRAEYDGSLSFAPVLMDRLGVKPYVGAANDPRIENAGATETIPHGEAFGIRVQIDERSLYEKRVRPGEEQLPPYSDMEGYLRVTKKGYAEVEDDNFGIRGLNTFLGHDGANGVVRAVDDAVFRYASEHGVKIRRLGTMKYVIEGGSAADVAAVEQFVTEQLHSAGMKLSASTEHAPVDGVGVADALTAISNGHMRLEWGTGNYDAAQAMIASMALGTDEALARLGLDQLPGVVKLVRENPSIRNVEDLLVAFRMTPEPEGSQLFTDFHEFVLKQGGEFLGRLETLRSPVQTTALARAEDVAPLITPRVGEPVTEIRVRTLDRGDSYLPDLTSPRRDGTYNQSGRGVTFAFVEIPEGTRPAQVLEQVRATTPKAEFIIYQEADGRVRIMAGPETNEQNAGAAAAGHFERGGFEEYCRLKTGQRDLVGRDDEGVFVRGKSPEEALDLLKQFIALPPDFRGLLGDKGAGIFDLPPGEQYVQLLDYNRRNPRQSIDLNTFTRDTKTYLKIDVKVATVDGFATRVFGDTFHPEETSLPERDFRYDIQVTRAELEQMMGRRRIVETEKIGAGGYTLAFKVTLDDGSVKVVKVSYNIGSEAQTDHASHRVFGHGRDIVAFSDGHFELTVEGLASGGSLADYSGRGIGKLLVEKYVEGKYDTTTPEGRAAAQQAMERGRQAVGDAVARAFAEDIVLGCLDDAHVGNYFIDIAPDGTVKVERIDTSDGLSYDTTRARKQMDRENNALTFAKELGFTQEEFFRMVGDHLTAFERDGALERVGTGTATPLEPSSGRLLDGRYSPEIVRRYVDRARQFMQEGMAPFSMEAAEFDRHVATKTHLRERQAAGERQVVRGGRKTGVGEDRITLENGKYILERLDGVLTENPEGSVYVFVDRENKIVGISGNREAAPPKGAAKYEFSFNQETGELTLVSKRTWTDMIRGRRIPTEVMALDGLVAPRVEYTPVTEAQVVPKRRVVTRQMTELAARASDPVAYRDFLQGNRTGVPVDVTRLRASTEFFGEGRQVGLREIPDVVKPKRDRFVTLANQDVVGNAPELYQMLYDSIKETWTREGRRFTDFDVKRTAAQAVAEAHGMLHGTFDQGLMDFLTRTLRTGDERTYDATSDVMGMLLQGSMLHPKAHFVRESFTTIGVYPYEYNGTAAMVPLDAMFELNFMNGFVVADSGALARSGVRAVAFGNDVLLTDRDSVQHEMQHVFDHTIEGQGLHPHSTEVDMEYRAFLASVAFSDDPVATLTSLRQRFGRPSGQEVEVGAHQRAVETMSGEMEARLPRDASPELVRKAARDLLNSAYRSAYGLSYDEILQPFHGLPPVETGTVVQRVWGAIRSGGEFAADRPLLFPGSGHGLDGDPARMSSSAGQLHGICEGLSSHNPAVAERARQQYHALDPAMREAVLYMIAEGSEYRLADPSERLRVAEKLAKSVEAERAGQVEQLPRDRFEQLARIADRIVYEGDRTTLGQISRFLTGYEARVVVKLTNLMNEAKAASRGRAAPESYVETYFGDRVLDQASRPRPIQTREEVLGRFTSPSINPDGSVRMQSFEARLAETGFRLVTESSGALKVSYDPRNGRAQVSLAYDTPEGQRTIAVPLPERRANEAEHIYQYRVRQQISESILAVREQETAALVPDSTRGARRLYLISQDHGEVLGTANERAVAKQLALDADYQSAVRRGDRQAAMEIAEEFTPLVEIAGSTTAVSRGRYVDIVQNARQVIAMGDLHGDVAGVVDQFLRSGILIDTMEGLPRDLPPGDPGYVPFARRYRINPDLPPGTQIVFTGDYMDRGPTSVDVMELVMFMQYEGRQTGVTVHTLRGNHEELFRRFVETYKGLSQQRVEAILAGDMSQDVQVGTAGVPLSMLCAWGRVGMRDTFASIVERYGSWENFIAANYDNGKVVRGSVMDFVGSTKAAVIIDNNYFTHGGPVIRSDGQLVTSPAMLDQHFTRLFSTLDNHWATTFADQKVEAAGDYSATYIDYHGDVGRGWTPAMRTADGQAWMQALGVDQVYVGHCPGDGVRQVGDYATAIDVGMTKKYGRGNGYVVIDPLDRKAPIKVYETRSAEDAPELLGIPEEGYTPRDFTNGRDRATVLRNPISEAADQGYRNMTEAATAQPDLRVVQSETVPKLPFRQGNEPKAATRDEYIAKLTQDLQYYSQAGVEPPAEYLDAVRMIQLNAQRGMDIGETATLMATRLVDRSGEVPLGTPREMELTTGNIQGRPELEALLPKGAEGKKARMVARVLDSLTESVLQNRVDIDSIPAEYRPYVESMAGTTKEQRAEIARRSAVEIVGERDRAAVPGRPVQPVSEAETKVRALVQEYELTTRHAQRGDTLMLSPEFMRMTDLLSRHPSMKPEDAARIVVEEKRTGKQIEQPLEEAAYRKQVEVLPEKRQQQYIYDHFGTVPPDQITLDNAMIIFGDRNGSRRGVFSSFGEVSSSESMGGNAGPMRVAVNGYYDPQTGRIIAFGNIQDIPKSILAKGREFTLLVDMSTGKIDRVITPNASVPELAGLEGMKLGEGIGPLPGRSPPVATAPPVPVDLQFRYGNYTVEEIEPYLPPKLDGDGGRTGLIRRLSREFYRHAENPGAVPREYEGYVTLFARIKNPAERARAIIDVATMIVDTSGQVKPGPVADVERTTGNIVRGPELEGRLHKGETKQVRMVARTLDAFADAVSQNHMSLEMVPEKYRVAVGEMIGRTREQQAGMAVQFATEFERQRIAVQGALDQRSGGPKPYAEIATEWDTASPVRARVVVDRSGTLDRQIALRMRVPADPSFDILGASEGREWLYERAVQGSEAEAEGYARFVKAVEQRGEAFRPLLYLLGIGHEVSVRGGESVVLGSWNSFLYQYAAFGESAVRGWRGSHDVDLFTSIEATPEMIRGIHASGVTTSLERSVAHTAKFSGSVSYEPLHGPCQLDVYVPTTVAGKRGMYIEGLFIPMERIHKIRLEQFGIDVLDPVSYVTMKTYAGRPQDVVDIIETLGAVHVLNGRGVEIGNVREIIGRLEYREKVSLLAQLEGLREAGFETSIPVDIAKQVFADAYRELSRQVDPKDRPKTGGRPEQVVVRTGYPN</sequence>
<evidence type="ECO:0000313" key="3">
    <source>
        <dbReference type="EMBL" id="VVC04782.1"/>
    </source>
</evidence>
<dbReference type="Pfam" id="PF00149">
    <property type="entry name" value="Metallophos"/>
    <property type="match status" value="1"/>
</dbReference>
<dbReference type="Gene3D" id="3.60.21.10">
    <property type="match status" value="1"/>
</dbReference>
<accession>A0A5E4LXK1</accession>
<feature type="domain" description="Calcineurin-like phosphoesterase" evidence="2">
    <location>
        <begin position="1847"/>
        <end position="1957"/>
    </location>
</feature>
<name>A0A5E4LXK1_9ARCH</name>
<dbReference type="InterPro" id="IPR029052">
    <property type="entry name" value="Metallo-depent_PP-like"/>
</dbReference>
<protein>
    <submittedName>
        <fullName evidence="3">Calcineurin-like phosphoesterase</fullName>
    </submittedName>
</protein>
<dbReference type="Proteomes" id="UP000789941">
    <property type="component" value="Unassembled WGS sequence"/>
</dbReference>
<dbReference type="PANTHER" id="PTHR46546">
    <property type="entry name" value="SHEWANELLA-LIKE PROTEIN PHOSPHATASE 1"/>
    <property type="match status" value="1"/>
</dbReference>
<proteinExistence type="predicted"/>
<comment type="caution">
    <text evidence="3">The sequence shown here is derived from an EMBL/GenBank/DDBJ whole genome shotgun (WGS) entry which is preliminary data.</text>
</comment>
<dbReference type="InterPro" id="IPR004843">
    <property type="entry name" value="Calcineurin-like_PHP"/>
</dbReference>
<gene>
    <name evidence="3" type="ORF">LFW2832_01110</name>
</gene>
<evidence type="ECO:0000313" key="4">
    <source>
        <dbReference type="Proteomes" id="UP000789941"/>
    </source>
</evidence>